<keyword evidence="3" id="KW-0804">Transcription</keyword>
<evidence type="ECO:0000256" key="3">
    <source>
        <dbReference type="ARBA" id="ARBA00023163"/>
    </source>
</evidence>
<evidence type="ECO:0000256" key="1">
    <source>
        <dbReference type="ARBA" id="ARBA00023015"/>
    </source>
</evidence>
<dbReference type="EMBL" id="BAAAPZ010000002">
    <property type="protein sequence ID" value="GAA2091242.1"/>
    <property type="molecule type" value="Genomic_DNA"/>
</dbReference>
<name>A0ABP5I4G7_9MICO</name>
<reference evidence="7" key="1">
    <citation type="journal article" date="2019" name="Int. J. Syst. Evol. Microbiol.">
        <title>The Global Catalogue of Microorganisms (GCM) 10K type strain sequencing project: providing services to taxonomists for standard genome sequencing and annotation.</title>
        <authorList>
            <consortium name="The Broad Institute Genomics Platform"/>
            <consortium name="The Broad Institute Genome Sequencing Center for Infectious Disease"/>
            <person name="Wu L."/>
            <person name="Ma J."/>
        </authorList>
    </citation>
    <scope>NUCLEOTIDE SEQUENCE [LARGE SCALE GENOMIC DNA]</scope>
    <source>
        <strain evidence="7">JCM 15900</strain>
    </source>
</reference>
<dbReference type="Pfam" id="PF09339">
    <property type="entry name" value="HTH_IclR"/>
    <property type="match status" value="1"/>
</dbReference>
<dbReference type="InterPro" id="IPR036388">
    <property type="entry name" value="WH-like_DNA-bd_sf"/>
</dbReference>
<dbReference type="SUPFAM" id="SSF55781">
    <property type="entry name" value="GAF domain-like"/>
    <property type="match status" value="1"/>
</dbReference>
<feature type="domain" description="IclR-ED" evidence="5">
    <location>
        <begin position="69"/>
        <end position="296"/>
    </location>
</feature>
<protein>
    <recommendedName>
        <fullName evidence="8">IclR family transcriptional regulator</fullName>
    </recommendedName>
</protein>
<keyword evidence="7" id="KW-1185">Reference proteome</keyword>
<gene>
    <name evidence="6" type="ORF">GCM10009823_08220</name>
</gene>
<dbReference type="SUPFAM" id="SSF46785">
    <property type="entry name" value="Winged helix' DNA-binding domain"/>
    <property type="match status" value="1"/>
</dbReference>
<evidence type="ECO:0000259" key="4">
    <source>
        <dbReference type="PROSITE" id="PS51077"/>
    </source>
</evidence>
<comment type="caution">
    <text evidence="6">The sequence shown here is derived from an EMBL/GenBank/DDBJ whole genome shotgun (WGS) entry which is preliminary data.</text>
</comment>
<sequence>MARRSPQTERLTETIELLASTGRTGRTLAELARHFGVDKATLHPMLTELTRVGWLTRDPRAKTYHLGPRLVPIGDAARDAFDLVEIARSHTLPLSEELHATVLTFTRSGENIVLADITGAGHSAHGGRPPAIGMRTGDVLAFRPPLAAPFVAHSEEEAESWLARSPDGETGRAHLRSVLAAIRMRGFGVEQFVPAPEGLGEIVERLAGDLYGSARATHLIQDQLDRFGSAFAVAEIEPQREYWPLTVNAPVIDLEGRAVMCLSVTDLRGPLSGSQLTEIGQQVAETAARLSAAAGAR</sequence>
<dbReference type="RefSeq" id="WP_291796650.1">
    <property type="nucleotide sequence ID" value="NZ_BAAAPZ010000002.1"/>
</dbReference>
<accession>A0ABP5I4G7</accession>
<dbReference type="Gene3D" id="1.10.10.10">
    <property type="entry name" value="Winged helix-like DNA-binding domain superfamily/Winged helix DNA-binding domain"/>
    <property type="match status" value="1"/>
</dbReference>
<keyword evidence="2" id="KW-0238">DNA-binding</keyword>
<evidence type="ECO:0000256" key="2">
    <source>
        <dbReference type="ARBA" id="ARBA00023125"/>
    </source>
</evidence>
<dbReference type="InterPro" id="IPR005471">
    <property type="entry name" value="Tscrpt_reg_IclR_N"/>
</dbReference>
<dbReference type="InterPro" id="IPR050707">
    <property type="entry name" value="HTH_MetabolicPath_Reg"/>
</dbReference>
<dbReference type="InterPro" id="IPR036390">
    <property type="entry name" value="WH_DNA-bd_sf"/>
</dbReference>
<keyword evidence="1" id="KW-0805">Transcription regulation</keyword>
<evidence type="ECO:0000313" key="7">
    <source>
        <dbReference type="Proteomes" id="UP001500984"/>
    </source>
</evidence>
<dbReference type="InterPro" id="IPR014757">
    <property type="entry name" value="Tscrpt_reg_IclR_C"/>
</dbReference>
<dbReference type="PANTHER" id="PTHR30136:SF35">
    <property type="entry name" value="HTH-TYPE TRANSCRIPTIONAL REGULATOR RV1719"/>
    <property type="match status" value="1"/>
</dbReference>
<evidence type="ECO:0008006" key="8">
    <source>
        <dbReference type="Google" id="ProtNLM"/>
    </source>
</evidence>
<feature type="domain" description="HTH iclR-type" evidence="4">
    <location>
        <begin position="5"/>
        <end position="68"/>
    </location>
</feature>
<dbReference type="Gene3D" id="3.30.450.40">
    <property type="match status" value="2"/>
</dbReference>
<dbReference type="SMART" id="SM00346">
    <property type="entry name" value="HTH_ICLR"/>
    <property type="match status" value="1"/>
</dbReference>
<evidence type="ECO:0000313" key="6">
    <source>
        <dbReference type="EMBL" id="GAA2091242.1"/>
    </source>
</evidence>
<proteinExistence type="predicted"/>
<dbReference type="PROSITE" id="PS51078">
    <property type="entry name" value="ICLR_ED"/>
    <property type="match status" value="1"/>
</dbReference>
<dbReference type="InterPro" id="IPR029016">
    <property type="entry name" value="GAF-like_dom_sf"/>
</dbReference>
<dbReference type="PANTHER" id="PTHR30136">
    <property type="entry name" value="HELIX-TURN-HELIX TRANSCRIPTIONAL REGULATOR, ICLR FAMILY"/>
    <property type="match status" value="1"/>
</dbReference>
<evidence type="ECO:0000259" key="5">
    <source>
        <dbReference type="PROSITE" id="PS51078"/>
    </source>
</evidence>
<dbReference type="Proteomes" id="UP001500984">
    <property type="component" value="Unassembled WGS sequence"/>
</dbReference>
<dbReference type="PROSITE" id="PS51077">
    <property type="entry name" value="HTH_ICLR"/>
    <property type="match status" value="1"/>
</dbReference>
<organism evidence="6 7">
    <name type="scientific">Brevibacterium salitolerans</name>
    <dbReference type="NCBI Taxonomy" id="1403566"/>
    <lineage>
        <taxon>Bacteria</taxon>
        <taxon>Bacillati</taxon>
        <taxon>Actinomycetota</taxon>
        <taxon>Actinomycetes</taxon>
        <taxon>Micrococcales</taxon>
        <taxon>Brevibacteriaceae</taxon>
        <taxon>Brevibacterium</taxon>
    </lineage>
</organism>